<comment type="caution">
    <text evidence="5">The sequence shown here is derived from an EMBL/GenBank/DDBJ whole genome shotgun (WGS) entry which is preliminary data.</text>
</comment>
<dbReference type="PANTHER" id="PTHR43649:SF29">
    <property type="entry name" value="OSMOPROTECTIVE COMPOUNDS-BINDING PROTEIN GGTB"/>
    <property type="match status" value="1"/>
</dbReference>
<evidence type="ECO:0000256" key="4">
    <source>
        <dbReference type="SAM" id="SignalP"/>
    </source>
</evidence>
<feature type="chain" id="PRO_5001938673" evidence="4">
    <location>
        <begin position="20"/>
        <end position="415"/>
    </location>
</feature>
<dbReference type="InterPro" id="IPR050490">
    <property type="entry name" value="Bact_solute-bd_prot1"/>
</dbReference>
<evidence type="ECO:0000256" key="3">
    <source>
        <dbReference type="ARBA" id="ARBA00022448"/>
    </source>
</evidence>
<keyword evidence="6" id="KW-1185">Reference proteome</keyword>
<evidence type="ECO:0000313" key="6">
    <source>
        <dbReference type="Proteomes" id="UP000029692"/>
    </source>
</evidence>
<dbReference type="PANTHER" id="PTHR43649">
    <property type="entry name" value="ARABINOSE-BINDING PROTEIN-RELATED"/>
    <property type="match status" value="1"/>
</dbReference>
<dbReference type="InterPro" id="IPR006059">
    <property type="entry name" value="SBP"/>
</dbReference>
<organism evidence="5 6">
    <name type="scientific">Spirochaeta lutea</name>
    <dbReference type="NCBI Taxonomy" id="1480694"/>
    <lineage>
        <taxon>Bacteria</taxon>
        <taxon>Pseudomonadati</taxon>
        <taxon>Spirochaetota</taxon>
        <taxon>Spirochaetia</taxon>
        <taxon>Spirochaetales</taxon>
        <taxon>Spirochaetaceae</taxon>
        <taxon>Spirochaeta</taxon>
    </lineage>
</organism>
<reference evidence="5 6" key="1">
    <citation type="submission" date="2014-05" db="EMBL/GenBank/DDBJ databases">
        <title>De novo Genome Sequence of Spirocheata sp.</title>
        <authorList>
            <person name="Shivani Y."/>
            <person name="Subhash Y."/>
            <person name="Tushar L."/>
            <person name="Sasikala C."/>
            <person name="Ramana C.V."/>
        </authorList>
    </citation>
    <scope>NUCLEOTIDE SEQUENCE [LARGE SCALE GENOMIC DNA]</scope>
    <source>
        <strain evidence="5 6">JC230</strain>
    </source>
</reference>
<proteinExistence type="inferred from homology"/>
<dbReference type="Proteomes" id="UP000029692">
    <property type="component" value="Unassembled WGS sequence"/>
</dbReference>
<keyword evidence="3" id="KW-0813">Transport</keyword>
<dbReference type="OrthoDB" id="41208at2"/>
<gene>
    <name evidence="5" type="ORF">DC28_06280</name>
</gene>
<keyword evidence="4" id="KW-0732">Signal</keyword>
<evidence type="ECO:0000256" key="2">
    <source>
        <dbReference type="ARBA" id="ARBA00008520"/>
    </source>
</evidence>
<dbReference type="Gene3D" id="3.40.190.10">
    <property type="entry name" value="Periplasmic binding protein-like II"/>
    <property type="match status" value="2"/>
</dbReference>
<dbReference type="eggNOG" id="COG1653">
    <property type="taxonomic scope" value="Bacteria"/>
</dbReference>
<dbReference type="EMBL" id="JNUP01000049">
    <property type="protein sequence ID" value="KGE72657.1"/>
    <property type="molecule type" value="Genomic_DNA"/>
</dbReference>
<dbReference type="Pfam" id="PF01547">
    <property type="entry name" value="SBP_bac_1"/>
    <property type="match status" value="1"/>
</dbReference>
<dbReference type="GO" id="GO:0042597">
    <property type="term" value="C:periplasmic space"/>
    <property type="evidence" value="ECO:0007669"/>
    <property type="project" value="UniProtKB-SubCell"/>
</dbReference>
<dbReference type="STRING" id="1480694.DC28_06280"/>
<accession>A0A098R1R6</accession>
<dbReference type="AlphaFoldDB" id="A0A098R1R6"/>
<dbReference type="SUPFAM" id="SSF53850">
    <property type="entry name" value="Periplasmic binding protein-like II"/>
    <property type="match status" value="1"/>
</dbReference>
<name>A0A098R1R6_9SPIO</name>
<sequence length="415" mass="46107">MKKILTLMLAVLVAGAVFAGGGQESGDDGTQELVINSYMSDQAPKEAFEALVADFEEKNPGISVTVNTTAHEQFKTLLPNWLTSRQAPDVVTWFAGYRMQAFAERGLLEPIGSAFPNNAFAAQFPDAFQKASSYDGDIYFLPQSWYWWAVYYNTEVFDRLNLNPPKTWEEFLQVSETLKQNNIAPIAIGAKDTWTAGGWFDYLNSAINGMDFHVDLTAGKVSYTDPRVVETFQTFADLNQRGYIMDNATSYSWQEAATLLFNGEAGMYLMGQFIKDVAPEDVKSKIDFFTFPSFGRSGYAVDTPIDGYMVPKNATNKEAAMKFMAYLATPEAQALFTVPLGRLAANKNVPVPNEDAQKGLDMVLGAEGAMQFYDRDAPEEMAAKGMNAILDAMQNPGDISEILANLDRERERIYR</sequence>
<comment type="similarity">
    <text evidence="2">Belongs to the bacterial solute-binding protein 1 family.</text>
</comment>
<evidence type="ECO:0000256" key="1">
    <source>
        <dbReference type="ARBA" id="ARBA00004418"/>
    </source>
</evidence>
<protein>
    <submittedName>
        <fullName evidence="5">Sugar ABC transporter substrate-binding protein</fullName>
    </submittedName>
</protein>
<evidence type="ECO:0000313" key="5">
    <source>
        <dbReference type="EMBL" id="KGE72657.1"/>
    </source>
</evidence>
<comment type="subcellular location">
    <subcellularLocation>
        <location evidence="1">Periplasm</location>
    </subcellularLocation>
</comment>
<dbReference type="RefSeq" id="WP_037546904.1">
    <property type="nucleotide sequence ID" value="NZ_JNUP01000049.1"/>
</dbReference>
<feature type="signal peptide" evidence="4">
    <location>
        <begin position="1"/>
        <end position="19"/>
    </location>
</feature>